<protein>
    <recommendedName>
        <fullName evidence="5">Ribosome maturation factor RimM</fullName>
    </recommendedName>
</protein>
<dbReference type="AlphaFoldDB" id="A0A930VSQ7"/>
<dbReference type="InterPro" id="IPR011961">
    <property type="entry name" value="RimM"/>
</dbReference>
<evidence type="ECO:0000256" key="2">
    <source>
        <dbReference type="ARBA" id="ARBA00022517"/>
    </source>
</evidence>
<gene>
    <name evidence="5 8" type="primary">rimM</name>
    <name evidence="8" type="ORF">ISU10_19545</name>
</gene>
<dbReference type="InterPro" id="IPR002676">
    <property type="entry name" value="RimM_N"/>
</dbReference>
<dbReference type="SUPFAM" id="SSF50447">
    <property type="entry name" value="Translation proteins"/>
    <property type="match status" value="1"/>
</dbReference>
<dbReference type="Pfam" id="PF01782">
    <property type="entry name" value="RimM"/>
    <property type="match status" value="1"/>
</dbReference>
<proteinExistence type="inferred from homology"/>
<dbReference type="Proteomes" id="UP000660668">
    <property type="component" value="Unassembled WGS sequence"/>
</dbReference>
<comment type="domain">
    <text evidence="5">The PRC barrel domain binds ribosomal protein uS19.</text>
</comment>
<dbReference type="SUPFAM" id="SSF50346">
    <property type="entry name" value="PRC-barrel domain"/>
    <property type="match status" value="1"/>
</dbReference>
<keyword evidence="1 5" id="KW-0963">Cytoplasm</keyword>
<comment type="subunit">
    <text evidence="5">Binds ribosomal protein uS19.</text>
</comment>
<keyword evidence="4 5" id="KW-0143">Chaperone</keyword>
<evidence type="ECO:0000313" key="8">
    <source>
        <dbReference type="EMBL" id="MBF4769972.1"/>
    </source>
</evidence>
<keyword evidence="2 5" id="KW-0690">Ribosome biogenesis</keyword>
<evidence type="ECO:0000256" key="1">
    <source>
        <dbReference type="ARBA" id="ARBA00022490"/>
    </source>
</evidence>
<comment type="function">
    <text evidence="5">An accessory protein needed during the final step in the assembly of 30S ribosomal subunit, possibly for assembly of the head region. Essential for efficient processing of 16S rRNA. May be needed both before and after RbfA during the maturation of 16S rRNA. It has affinity for free ribosomal 30S subunits but not for 70S ribosomes.</text>
</comment>
<comment type="similarity">
    <text evidence="5">Belongs to the RimM family.</text>
</comment>
<evidence type="ECO:0000256" key="3">
    <source>
        <dbReference type="ARBA" id="ARBA00022552"/>
    </source>
</evidence>
<dbReference type="EMBL" id="JADKPO010000036">
    <property type="protein sequence ID" value="MBF4769972.1"/>
    <property type="molecule type" value="Genomic_DNA"/>
</dbReference>
<feature type="domain" description="RimM N-terminal" evidence="6">
    <location>
        <begin position="8"/>
        <end position="92"/>
    </location>
</feature>
<keyword evidence="9" id="KW-1185">Reference proteome</keyword>
<reference evidence="8" key="1">
    <citation type="submission" date="2020-11" db="EMBL/GenBank/DDBJ databases">
        <title>Nocardioides cynanchi sp. nov., isolated from soil of rhizosphere of Cynanchum wilfordii.</title>
        <authorList>
            <person name="Lee J.-S."/>
            <person name="Suh M.K."/>
            <person name="Kim J.-S."/>
        </authorList>
    </citation>
    <scope>NUCLEOTIDE SEQUENCE</scope>
    <source>
        <strain evidence="8">KCTC 19276</strain>
    </source>
</reference>
<dbReference type="GO" id="GO:0005737">
    <property type="term" value="C:cytoplasm"/>
    <property type="evidence" value="ECO:0007669"/>
    <property type="project" value="UniProtKB-SubCell"/>
</dbReference>
<evidence type="ECO:0000313" key="9">
    <source>
        <dbReference type="Proteomes" id="UP000660668"/>
    </source>
</evidence>
<dbReference type="GO" id="GO:0043022">
    <property type="term" value="F:ribosome binding"/>
    <property type="evidence" value="ECO:0007669"/>
    <property type="project" value="InterPro"/>
</dbReference>
<dbReference type="InterPro" id="IPR056792">
    <property type="entry name" value="PRC_RimM"/>
</dbReference>
<feature type="domain" description="Ribosome maturation factor RimM PRC barrel" evidence="7">
    <location>
        <begin position="108"/>
        <end position="174"/>
    </location>
</feature>
<dbReference type="Gene3D" id="2.30.30.240">
    <property type="entry name" value="PRC-barrel domain"/>
    <property type="match status" value="1"/>
</dbReference>
<dbReference type="Gene3D" id="2.40.30.60">
    <property type="entry name" value="RimM"/>
    <property type="match status" value="1"/>
</dbReference>
<dbReference type="NCBIfam" id="TIGR02273">
    <property type="entry name" value="16S_RimM"/>
    <property type="match status" value="1"/>
</dbReference>
<comment type="subcellular location">
    <subcellularLocation>
        <location evidence="5">Cytoplasm</location>
    </subcellularLocation>
</comment>
<keyword evidence="3 5" id="KW-0698">rRNA processing</keyword>
<dbReference type="Pfam" id="PF24986">
    <property type="entry name" value="PRC_RimM"/>
    <property type="match status" value="1"/>
</dbReference>
<organism evidence="8 9">
    <name type="scientific">Nocardioides agariphilus</name>
    <dbReference type="NCBI Taxonomy" id="433664"/>
    <lineage>
        <taxon>Bacteria</taxon>
        <taxon>Bacillati</taxon>
        <taxon>Actinomycetota</taxon>
        <taxon>Actinomycetes</taxon>
        <taxon>Propionibacteriales</taxon>
        <taxon>Nocardioidaceae</taxon>
        <taxon>Nocardioides</taxon>
    </lineage>
</organism>
<sequence>MSSTVEVVVGRIGKPHGVRGEVTVEVRTDEPERHFVVGATLSAQPPRGSASGLTSLELQAVRWHGTTLLVRFAELGDRTAAEAARNTLLVVDVPADREPEDPEEFYDHQLVGLAVVDLDGQPIGEVTGVAHGAQDLLEIRATDGRETLVPFVSALVPEVDVRAGRLVVADRPGLVARFEED</sequence>
<accession>A0A930VSQ7</accession>
<evidence type="ECO:0000259" key="7">
    <source>
        <dbReference type="Pfam" id="PF24986"/>
    </source>
</evidence>
<dbReference type="GO" id="GO:0006364">
    <property type="term" value="P:rRNA processing"/>
    <property type="evidence" value="ECO:0007669"/>
    <property type="project" value="UniProtKB-UniRule"/>
</dbReference>
<evidence type="ECO:0000256" key="4">
    <source>
        <dbReference type="ARBA" id="ARBA00023186"/>
    </source>
</evidence>
<evidence type="ECO:0000256" key="5">
    <source>
        <dbReference type="HAMAP-Rule" id="MF_00014"/>
    </source>
</evidence>
<dbReference type="InterPro" id="IPR036976">
    <property type="entry name" value="RimM_N_sf"/>
</dbReference>
<name>A0A930VSQ7_9ACTN</name>
<dbReference type="GO" id="GO:0005840">
    <property type="term" value="C:ribosome"/>
    <property type="evidence" value="ECO:0007669"/>
    <property type="project" value="InterPro"/>
</dbReference>
<dbReference type="PANTHER" id="PTHR33692:SF1">
    <property type="entry name" value="RIBOSOME MATURATION FACTOR RIMM"/>
    <property type="match status" value="1"/>
</dbReference>
<dbReference type="RefSeq" id="WP_194698121.1">
    <property type="nucleotide sequence ID" value="NZ_JADKPO010000036.1"/>
</dbReference>
<dbReference type="PANTHER" id="PTHR33692">
    <property type="entry name" value="RIBOSOME MATURATION FACTOR RIMM"/>
    <property type="match status" value="1"/>
</dbReference>
<evidence type="ECO:0000259" key="6">
    <source>
        <dbReference type="Pfam" id="PF01782"/>
    </source>
</evidence>
<comment type="caution">
    <text evidence="8">The sequence shown here is derived from an EMBL/GenBank/DDBJ whole genome shotgun (WGS) entry which is preliminary data.</text>
</comment>
<dbReference type="HAMAP" id="MF_00014">
    <property type="entry name" value="Ribosome_mat_RimM"/>
    <property type="match status" value="1"/>
</dbReference>
<dbReference type="InterPro" id="IPR011033">
    <property type="entry name" value="PRC_barrel-like_sf"/>
</dbReference>
<dbReference type="GO" id="GO:0042274">
    <property type="term" value="P:ribosomal small subunit biogenesis"/>
    <property type="evidence" value="ECO:0007669"/>
    <property type="project" value="UniProtKB-UniRule"/>
</dbReference>
<dbReference type="InterPro" id="IPR009000">
    <property type="entry name" value="Transl_B-barrel_sf"/>
</dbReference>